<dbReference type="PANTHER" id="PTHR43479:SF7">
    <property type="entry name" value="TETR-FAMILY TRANSCRIPTIONAL REGULATOR"/>
    <property type="match status" value="1"/>
</dbReference>
<feature type="DNA-binding region" description="H-T-H motif" evidence="3">
    <location>
        <begin position="36"/>
        <end position="55"/>
    </location>
</feature>
<evidence type="ECO:0000313" key="6">
    <source>
        <dbReference type="Proteomes" id="UP000339690"/>
    </source>
</evidence>
<sequence>MNTYVNPNDPRVKRTRKFLQHAFLELLDEKDFQAITIQDITERAEVNRSTFYHHFQDKYELLDLTIGSMFSDILSKWIPEDKEMSKQTLVRNLMLAVCQWQVETGKHINRKMSLSATIEKTTIQHLYTIIVSCLKQTELKTVKDQRKTEVTATMISWSIYGIVFQWVSNQETESAEELVDLTLPFILACLYST</sequence>
<dbReference type="SUPFAM" id="SSF46689">
    <property type="entry name" value="Homeodomain-like"/>
    <property type="match status" value="1"/>
</dbReference>
<evidence type="ECO:0000313" key="5">
    <source>
        <dbReference type="EMBL" id="QGH35948.1"/>
    </source>
</evidence>
<evidence type="ECO:0000256" key="2">
    <source>
        <dbReference type="ARBA" id="ARBA00023125"/>
    </source>
</evidence>
<dbReference type="RefSeq" id="WP_153792164.1">
    <property type="nucleotide sequence ID" value="NZ_CP045915.1"/>
</dbReference>
<dbReference type="Pfam" id="PF00440">
    <property type="entry name" value="TetR_N"/>
    <property type="match status" value="1"/>
</dbReference>
<evidence type="ECO:0000259" key="4">
    <source>
        <dbReference type="PROSITE" id="PS50977"/>
    </source>
</evidence>
<dbReference type="PANTHER" id="PTHR43479">
    <property type="entry name" value="ACREF/ENVCD OPERON REPRESSOR-RELATED"/>
    <property type="match status" value="1"/>
</dbReference>
<organism evidence="5 6">
    <name type="scientific">Gracilibacillus salitolerans</name>
    <dbReference type="NCBI Taxonomy" id="2663022"/>
    <lineage>
        <taxon>Bacteria</taxon>
        <taxon>Bacillati</taxon>
        <taxon>Bacillota</taxon>
        <taxon>Bacilli</taxon>
        <taxon>Bacillales</taxon>
        <taxon>Bacillaceae</taxon>
        <taxon>Gracilibacillus</taxon>
    </lineage>
</organism>
<protein>
    <submittedName>
        <fullName evidence="5">TetR family transcriptional regulator</fullName>
    </submittedName>
</protein>
<dbReference type="Gene3D" id="1.10.357.10">
    <property type="entry name" value="Tetracycline Repressor, domain 2"/>
    <property type="match status" value="1"/>
</dbReference>
<dbReference type="InterPro" id="IPR050624">
    <property type="entry name" value="HTH-type_Tx_Regulator"/>
</dbReference>
<dbReference type="InterPro" id="IPR001647">
    <property type="entry name" value="HTH_TetR"/>
</dbReference>
<accession>A0A5Q2TT37</accession>
<dbReference type="EMBL" id="CP045915">
    <property type="protein sequence ID" value="QGH35948.1"/>
    <property type="molecule type" value="Genomic_DNA"/>
</dbReference>
<dbReference type="KEGG" id="grc:GI584_18660"/>
<keyword evidence="1" id="KW-0678">Repressor</keyword>
<proteinExistence type="predicted"/>
<gene>
    <name evidence="5" type="ORF">GI584_18660</name>
</gene>
<evidence type="ECO:0000256" key="3">
    <source>
        <dbReference type="PROSITE-ProRule" id="PRU00335"/>
    </source>
</evidence>
<dbReference type="AlphaFoldDB" id="A0A5Q2TT37"/>
<reference evidence="5 6" key="1">
    <citation type="submission" date="2019-11" db="EMBL/GenBank/DDBJ databases">
        <title>Gracilibacillus salitolerans sp. nov., a moderate halophile isolated from a saline soil in northwest China.</title>
        <authorList>
            <person name="Gan L."/>
        </authorList>
    </citation>
    <scope>NUCLEOTIDE SEQUENCE [LARGE SCALE GENOMIC DNA]</scope>
    <source>
        <strain evidence="5 6">SCU50</strain>
    </source>
</reference>
<keyword evidence="2 3" id="KW-0238">DNA-binding</keyword>
<dbReference type="InterPro" id="IPR009057">
    <property type="entry name" value="Homeodomain-like_sf"/>
</dbReference>
<dbReference type="PRINTS" id="PR00455">
    <property type="entry name" value="HTHTETR"/>
</dbReference>
<name>A0A5Q2TT37_9BACI</name>
<feature type="domain" description="HTH tetR-type" evidence="4">
    <location>
        <begin position="13"/>
        <end position="73"/>
    </location>
</feature>
<dbReference type="GO" id="GO:0003677">
    <property type="term" value="F:DNA binding"/>
    <property type="evidence" value="ECO:0007669"/>
    <property type="project" value="UniProtKB-UniRule"/>
</dbReference>
<dbReference type="PROSITE" id="PS50977">
    <property type="entry name" value="HTH_TETR_2"/>
    <property type="match status" value="1"/>
</dbReference>
<keyword evidence="6" id="KW-1185">Reference proteome</keyword>
<evidence type="ECO:0000256" key="1">
    <source>
        <dbReference type="ARBA" id="ARBA00022491"/>
    </source>
</evidence>
<dbReference type="Proteomes" id="UP000339690">
    <property type="component" value="Chromosome"/>
</dbReference>